<evidence type="ECO:0000313" key="2">
    <source>
        <dbReference type="EnsemblPlants" id="EMT06254"/>
    </source>
</evidence>
<feature type="compositionally biased region" description="Polar residues" evidence="1">
    <location>
        <begin position="9"/>
        <end position="20"/>
    </location>
</feature>
<feature type="region of interest" description="Disordered" evidence="1">
    <location>
        <begin position="34"/>
        <end position="150"/>
    </location>
</feature>
<feature type="compositionally biased region" description="Basic and acidic residues" evidence="1">
    <location>
        <begin position="86"/>
        <end position="109"/>
    </location>
</feature>
<reference evidence="2" key="1">
    <citation type="submission" date="2015-06" db="UniProtKB">
        <authorList>
            <consortium name="EnsemblPlants"/>
        </authorList>
    </citation>
    <scope>IDENTIFICATION</scope>
</reference>
<feature type="compositionally biased region" description="Polar residues" evidence="1">
    <location>
        <begin position="128"/>
        <end position="147"/>
    </location>
</feature>
<dbReference type="AlphaFoldDB" id="M8AXZ1"/>
<organism evidence="2">
    <name type="scientific">Aegilops tauschii</name>
    <name type="common">Tausch's goatgrass</name>
    <name type="synonym">Aegilops squarrosa</name>
    <dbReference type="NCBI Taxonomy" id="37682"/>
    <lineage>
        <taxon>Eukaryota</taxon>
        <taxon>Viridiplantae</taxon>
        <taxon>Streptophyta</taxon>
        <taxon>Embryophyta</taxon>
        <taxon>Tracheophyta</taxon>
        <taxon>Spermatophyta</taxon>
        <taxon>Magnoliopsida</taxon>
        <taxon>Liliopsida</taxon>
        <taxon>Poales</taxon>
        <taxon>Poaceae</taxon>
        <taxon>BOP clade</taxon>
        <taxon>Pooideae</taxon>
        <taxon>Triticodae</taxon>
        <taxon>Triticeae</taxon>
        <taxon>Triticinae</taxon>
        <taxon>Aegilops</taxon>
    </lineage>
</organism>
<proteinExistence type="predicted"/>
<feature type="compositionally biased region" description="Basic and acidic residues" evidence="1">
    <location>
        <begin position="117"/>
        <end position="127"/>
    </location>
</feature>
<accession>M8AXZ1</accession>
<dbReference type="PANTHER" id="PTHR33186:SF18">
    <property type="entry name" value="OS10G0136150 PROTEIN"/>
    <property type="match status" value="1"/>
</dbReference>
<dbReference type="ExpressionAtlas" id="M8AXZ1">
    <property type="expression patterns" value="baseline"/>
</dbReference>
<protein>
    <submittedName>
        <fullName evidence="2">Uncharacterized protein</fullName>
    </submittedName>
</protein>
<evidence type="ECO:0000256" key="1">
    <source>
        <dbReference type="SAM" id="MobiDB-lite"/>
    </source>
</evidence>
<sequence>MATREIVKVQNQQPSIAPTSNLFSAIIFKPSDSTVQASMAVSESPPSDVSNGSGKKSDAKNKSSAVTEAPSEEHNEDNSKTSGIEGKTEDGDAIEKAVDEARGEGKTGNDDDENKDEAESGAKDGSSDNKGPSSFIHPQQSPTQPTMSRDAHFVAPPTFASEKNPIRASNKWSKRVHVEIAGNDKEDFLQCVRDFSGAVLCAAGDDQGHVHGDCHSCPFKVVLVGTREKQDLTVAWVYSSETGMWGDQVSTTQPCAGLVYHLPGMVNRLPCTLVGNVLYWLLHGSDNGILEFDLDSQRLALIERPSSAGINRGNSRIIRLEDGSVGLAVFLYPTFNMWKRKVSSQGVASWARHKIIDIHKIIGLPRRIKTGKGAIVGYSEDANAVFISVSGYLQYYAFIVQLESMQSRKLNQIFFENSYHLFADFYTAGSKIFSLFILSYHFCEGGISMPRKYCYRSRSFRYLPSLTLPMNPCRRPSQQHPHPSLERPLLRHPLALVLATVLNGDTEPTIWHHWGAMPR</sequence>
<feature type="region of interest" description="Disordered" evidence="1">
    <location>
        <begin position="1"/>
        <end position="20"/>
    </location>
</feature>
<dbReference type="EnsemblPlants" id="EMT06254">
    <property type="protein sequence ID" value="EMT06254"/>
    <property type="gene ID" value="F775_18530"/>
</dbReference>
<feature type="compositionally biased region" description="Polar residues" evidence="1">
    <location>
        <begin position="34"/>
        <end position="54"/>
    </location>
</feature>
<dbReference type="PANTHER" id="PTHR33186">
    <property type="entry name" value="OS10G0136150 PROTEIN-RELATED"/>
    <property type="match status" value="1"/>
</dbReference>
<name>M8AXZ1_AEGTA</name>